<reference evidence="8" key="1">
    <citation type="journal article" date="2023" name="Arch. Microbiol.">
        <title>Desulfoferula mesophilus gen. nov. sp. nov., a mesophilic sulfate-reducing bacterium isolated from a brackish lake sediment.</title>
        <authorList>
            <person name="Watanabe T."/>
            <person name="Yabe T."/>
            <person name="Tsuji J.M."/>
            <person name="Fukui M."/>
        </authorList>
    </citation>
    <scope>NUCLEOTIDE SEQUENCE [LARGE SCALE GENOMIC DNA]</scope>
    <source>
        <strain evidence="8">12FAK</strain>
    </source>
</reference>
<dbReference type="GO" id="GO:0016616">
    <property type="term" value="F:oxidoreductase activity, acting on the CH-OH group of donors, NAD or NADP as acceptor"/>
    <property type="evidence" value="ECO:0007669"/>
    <property type="project" value="InterPro"/>
</dbReference>
<feature type="binding site" evidence="4">
    <location>
        <position position="34"/>
    </location>
    <ligand>
        <name>NAD(+)</name>
        <dbReference type="ChEBI" id="CHEBI:57540"/>
    </ligand>
</feature>
<dbReference type="PROSITE" id="PS00067">
    <property type="entry name" value="3HCDH"/>
    <property type="match status" value="1"/>
</dbReference>
<feature type="binding site" evidence="4">
    <location>
        <position position="279"/>
    </location>
    <ligand>
        <name>NAD(+)</name>
        <dbReference type="ChEBI" id="CHEBI:57540"/>
    </ligand>
</feature>
<feature type="binding site" evidence="4">
    <location>
        <position position="121"/>
    </location>
    <ligand>
        <name>NAD(+)</name>
        <dbReference type="ChEBI" id="CHEBI:57540"/>
    </ligand>
</feature>
<dbReference type="GO" id="GO:0070403">
    <property type="term" value="F:NAD+ binding"/>
    <property type="evidence" value="ECO:0007669"/>
    <property type="project" value="InterPro"/>
</dbReference>
<dbReference type="InterPro" id="IPR006176">
    <property type="entry name" value="3-OHacyl-CoA_DH_NAD-bd"/>
</dbReference>
<feature type="binding site" evidence="4">
    <location>
        <begin position="11"/>
        <end position="16"/>
    </location>
    <ligand>
        <name>NAD(+)</name>
        <dbReference type="ChEBI" id="CHEBI:57540"/>
    </ligand>
</feature>
<protein>
    <submittedName>
        <fullName evidence="7">3-hydroxybutyryl-CoA dehydrogenase</fullName>
    </submittedName>
</protein>
<dbReference type="Pfam" id="PF02737">
    <property type="entry name" value="3HCDH_N"/>
    <property type="match status" value="1"/>
</dbReference>
<dbReference type="InterPro" id="IPR013328">
    <property type="entry name" value="6PGD_dom2"/>
</dbReference>
<accession>A0AAU9EZF1</accession>
<evidence type="ECO:0000256" key="3">
    <source>
        <dbReference type="PIRSR" id="PIRSR000105-1"/>
    </source>
</evidence>
<dbReference type="InterPro" id="IPR022694">
    <property type="entry name" value="3-OHacyl-CoA_DH"/>
</dbReference>
<dbReference type="SUPFAM" id="SSF51735">
    <property type="entry name" value="NAD(P)-binding Rossmann-fold domains"/>
    <property type="match status" value="1"/>
</dbReference>
<dbReference type="PANTHER" id="PTHR48075">
    <property type="entry name" value="3-HYDROXYACYL-COA DEHYDROGENASE FAMILY PROTEIN"/>
    <property type="match status" value="1"/>
</dbReference>
<feature type="site" description="Important for catalytic activity" evidence="3">
    <location>
        <position position="142"/>
    </location>
</feature>
<dbReference type="AlphaFoldDB" id="A0AAU9EZF1"/>
<dbReference type="SUPFAM" id="SSF48179">
    <property type="entry name" value="6-phosphogluconate dehydrogenase C-terminal domain-like"/>
    <property type="match status" value="1"/>
</dbReference>
<evidence type="ECO:0000259" key="6">
    <source>
        <dbReference type="Pfam" id="PF02737"/>
    </source>
</evidence>
<feature type="binding site" evidence="4">
    <location>
        <position position="145"/>
    </location>
    <ligand>
        <name>NAD(+)</name>
        <dbReference type="ChEBI" id="CHEBI:57540"/>
    </ligand>
</feature>
<dbReference type="KEGG" id="dmp:FAK_29720"/>
<dbReference type="PIRSF" id="PIRSF000105">
    <property type="entry name" value="HCDH"/>
    <property type="match status" value="1"/>
</dbReference>
<dbReference type="Pfam" id="PF00725">
    <property type="entry name" value="3HCDH"/>
    <property type="match status" value="1"/>
</dbReference>
<keyword evidence="4" id="KW-0520">NAD</keyword>
<dbReference type="Proteomes" id="UP001366166">
    <property type="component" value="Chromosome"/>
</dbReference>
<feature type="binding site" evidence="4">
    <location>
        <position position="94"/>
    </location>
    <ligand>
        <name>NAD(+)</name>
        <dbReference type="ChEBI" id="CHEBI:57540"/>
    </ligand>
</feature>
<dbReference type="Gene3D" id="1.10.1040.10">
    <property type="entry name" value="N-(1-d-carboxylethyl)-l-norvaline Dehydrogenase, domain 2"/>
    <property type="match status" value="1"/>
</dbReference>
<evidence type="ECO:0000313" key="8">
    <source>
        <dbReference type="Proteomes" id="UP001366166"/>
    </source>
</evidence>
<evidence type="ECO:0000313" key="7">
    <source>
        <dbReference type="EMBL" id="BEQ15906.1"/>
    </source>
</evidence>
<dbReference type="PANTHER" id="PTHR48075:SF5">
    <property type="entry name" value="3-HYDROXYBUTYRYL-COA DEHYDROGENASE"/>
    <property type="match status" value="1"/>
</dbReference>
<evidence type="ECO:0000256" key="2">
    <source>
        <dbReference type="ARBA" id="ARBA00023002"/>
    </source>
</evidence>
<dbReference type="RefSeq" id="WP_338600998.1">
    <property type="nucleotide sequence ID" value="NZ_AP028679.1"/>
</dbReference>
<dbReference type="InterPro" id="IPR036291">
    <property type="entry name" value="NAD(P)-bd_dom_sf"/>
</dbReference>
<organism evidence="7 8">
    <name type="scientific">Desulfoferula mesophila</name>
    <dbReference type="NCBI Taxonomy" id="3058419"/>
    <lineage>
        <taxon>Bacteria</taxon>
        <taxon>Pseudomonadati</taxon>
        <taxon>Thermodesulfobacteriota</taxon>
        <taxon>Desulfarculia</taxon>
        <taxon>Desulfarculales</taxon>
        <taxon>Desulfarculaceae</taxon>
        <taxon>Desulfoferula</taxon>
    </lineage>
</organism>
<dbReference type="GO" id="GO:0006631">
    <property type="term" value="P:fatty acid metabolic process"/>
    <property type="evidence" value="ECO:0007669"/>
    <property type="project" value="InterPro"/>
</dbReference>
<feature type="domain" description="3-hydroxyacyl-CoA dehydrogenase NAD binding" evidence="6">
    <location>
        <begin position="6"/>
        <end position="184"/>
    </location>
</feature>
<dbReference type="InterPro" id="IPR006108">
    <property type="entry name" value="3HC_DH_C"/>
</dbReference>
<evidence type="ECO:0000259" key="5">
    <source>
        <dbReference type="Pfam" id="PF00725"/>
    </source>
</evidence>
<keyword evidence="2" id="KW-0560">Oxidoreductase</keyword>
<feature type="domain" description="3-hydroxyacyl-CoA dehydrogenase C-terminal" evidence="5">
    <location>
        <begin position="189"/>
        <end position="287"/>
    </location>
</feature>
<comment type="similarity">
    <text evidence="1">Belongs to the 3-hydroxyacyl-CoA dehydrogenase family.</text>
</comment>
<evidence type="ECO:0000256" key="1">
    <source>
        <dbReference type="ARBA" id="ARBA00009463"/>
    </source>
</evidence>
<dbReference type="Gene3D" id="3.40.50.720">
    <property type="entry name" value="NAD(P)-binding Rossmann-like Domain"/>
    <property type="match status" value="1"/>
</dbReference>
<evidence type="ECO:0000256" key="4">
    <source>
        <dbReference type="PIRSR" id="PIRSR000105-2"/>
    </source>
</evidence>
<feature type="binding site" evidence="4">
    <location>
        <position position="99"/>
    </location>
    <ligand>
        <name>NAD(+)</name>
        <dbReference type="ChEBI" id="CHEBI:57540"/>
    </ligand>
</feature>
<dbReference type="EMBL" id="AP028679">
    <property type="protein sequence ID" value="BEQ15906.1"/>
    <property type="molecule type" value="Genomic_DNA"/>
</dbReference>
<keyword evidence="8" id="KW-1185">Reference proteome</keyword>
<name>A0AAU9EZF1_9BACT</name>
<dbReference type="InterPro" id="IPR006180">
    <property type="entry name" value="3-OHacyl-CoA_DH_CS"/>
</dbReference>
<sequence length="320" mass="34306">MSAIKHITVVGAGLMGHGIAQAFAQKGLEVCLYDLGQDLLAQAVASIKENLGTFVEMGLETPEGAARALGRISTFTDLPRALEKAEFVTEAAPENLELKQELFGLMDRHAPEGAILASNTSMLSISRFGSQVRDPGRLIITHWFNPPHIVPVVEVVLGQGTSERTKQATFELLKCIGKTPVLVNQEIPGFLVNRIQTAMFREVLSLLEMGVASAEDIDRAIAGSFGLRLSVQGVLKTMDLAGLDLMLKGCSYLFGHIAGGSEAPEVLRQKVEQGELGVKTGQGFFRYDQEGSGAGGASPDKMRDRALLKVLKAISKDSDS</sequence>
<dbReference type="InterPro" id="IPR008927">
    <property type="entry name" value="6-PGluconate_DH-like_C_sf"/>
</dbReference>
<proteinExistence type="inferred from homology"/>
<gene>
    <name evidence="7" type="ORF">FAK_29720</name>
</gene>